<name>A0ABT1WPQ3_9LACT</name>
<sequence>MNQLEERQDKLSRFKHDYKNILISLKESVSANQEQKSIQNIQELEEYSANYLSKPKFDAIQCKNIQEPRLKSLIMAKLFEASELNINCHFECLTPFDHVPIPIFDCIRALGISLDNAIEAAKESLEPELTMMIYQDAQQLEFLIQNTYLPTDMDIEDMLKKGVTSKKGHQGLGLTTLQVIKNRNPNLLIQYHKNAKNFSIQLIMQWK</sequence>
<dbReference type="PANTHER" id="PTHR40448">
    <property type="entry name" value="TWO-COMPONENT SENSOR HISTIDINE KINASE"/>
    <property type="match status" value="1"/>
</dbReference>
<evidence type="ECO:0000313" key="3">
    <source>
        <dbReference type="Proteomes" id="UP001059480"/>
    </source>
</evidence>
<organism evidence="2 3">
    <name type="scientific">Granulicatella seriolae</name>
    <dbReference type="NCBI Taxonomy" id="2967226"/>
    <lineage>
        <taxon>Bacteria</taxon>
        <taxon>Bacillati</taxon>
        <taxon>Bacillota</taxon>
        <taxon>Bacilli</taxon>
        <taxon>Lactobacillales</taxon>
        <taxon>Carnobacteriaceae</taxon>
        <taxon>Granulicatella</taxon>
    </lineage>
</organism>
<evidence type="ECO:0000259" key="1">
    <source>
        <dbReference type="Pfam" id="PF14501"/>
    </source>
</evidence>
<protein>
    <submittedName>
        <fullName evidence="2">GHKL domain-containing protein</fullName>
    </submittedName>
</protein>
<accession>A0ABT1WPQ3</accession>
<reference evidence="2" key="1">
    <citation type="submission" date="2022-07" db="EMBL/GenBank/DDBJ databases">
        <authorList>
            <person name="Jung M.-Y."/>
            <person name="Lee M."/>
        </authorList>
    </citation>
    <scope>NUCLEOTIDE SEQUENCE</scope>
    <source>
        <strain evidence="2">S8</strain>
    </source>
</reference>
<dbReference type="RefSeq" id="WP_256945441.1">
    <property type="nucleotide sequence ID" value="NZ_JANHNZ010000006.1"/>
</dbReference>
<dbReference type="InterPro" id="IPR032834">
    <property type="entry name" value="NatK-like_C"/>
</dbReference>
<dbReference type="EMBL" id="JANHNZ010000006">
    <property type="protein sequence ID" value="MCQ9210332.1"/>
    <property type="molecule type" value="Genomic_DNA"/>
</dbReference>
<evidence type="ECO:0000313" key="2">
    <source>
        <dbReference type="EMBL" id="MCQ9210332.1"/>
    </source>
</evidence>
<reference evidence="2" key="3">
    <citation type="journal article" date="2023" name="Microbiol. Resour. Announc.">
        <title>Draft Genome Sequence of Granulicatella sp. Strain S8, Isolated from a Marine Fish, Seriola quinqueradiata.</title>
        <authorList>
            <person name="Lee M."/>
            <person name="Farooq A."/>
            <person name="Jeong J.B."/>
            <person name="Jung M.Y."/>
        </authorList>
    </citation>
    <scope>NUCLEOTIDE SEQUENCE</scope>
    <source>
        <strain evidence="2">S8</strain>
    </source>
</reference>
<dbReference type="Pfam" id="PF14501">
    <property type="entry name" value="HATPase_c_5"/>
    <property type="match status" value="1"/>
</dbReference>
<dbReference type="SUPFAM" id="SSF55874">
    <property type="entry name" value="ATPase domain of HSP90 chaperone/DNA topoisomerase II/histidine kinase"/>
    <property type="match status" value="1"/>
</dbReference>
<feature type="domain" description="Sensor histidine kinase NatK-like C-terminal" evidence="1">
    <location>
        <begin position="103"/>
        <end position="203"/>
    </location>
</feature>
<dbReference type="PANTHER" id="PTHR40448:SF1">
    <property type="entry name" value="TWO-COMPONENT SENSOR HISTIDINE KINASE"/>
    <property type="match status" value="1"/>
</dbReference>
<gene>
    <name evidence="2" type="ORF">NPA36_07185</name>
</gene>
<proteinExistence type="predicted"/>
<dbReference type="InterPro" id="IPR036890">
    <property type="entry name" value="HATPase_C_sf"/>
</dbReference>
<dbReference type="Gene3D" id="3.30.565.10">
    <property type="entry name" value="Histidine kinase-like ATPase, C-terminal domain"/>
    <property type="match status" value="1"/>
</dbReference>
<keyword evidence="3" id="KW-1185">Reference proteome</keyword>
<dbReference type="Proteomes" id="UP001059480">
    <property type="component" value="Unassembled WGS sequence"/>
</dbReference>
<reference evidence="2" key="2">
    <citation type="journal article" date="2023" name="Curr. Microbiol.">
        <title>Granulicatella seriolae sp. nov., a Novel Facultative Anaerobe Isolated from Yellowtail Marine Fish.</title>
        <authorList>
            <person name="Lee M."/>
            <person name="Choi Y.J."/>
            <person name="Farooq A."/>
            <person name="Jeong J.B."/>
            <person name="Jung M.Y."/>
        </authorList>
    </citation>
    <scope>NUCLEOTIDE SEQUENCE</scope>
    <source>
        <strain evidence="2">S8</strain>
    </source>
</reference>
<comment type="caution">
    <text evidence="2">The sequence shown here is derived from an EMBL/GenBank/DDBJ whole genome shotgun (WGS) entry which is preliminary data.</text>
</comment>